<dbReference type="InterPro" id="IPR032308">
    <property type="entry name" value="TDBD"/>
</dbReference>
<dbReference type="InterPro" id="IPR054292">
    <property type="entry name" value="DUF7028"/>
</dbReference>
<dbReference type="PROSITE" id="PS51186">
    <property type="entry name" value="GNAT"/>
    <property type="match status" value="1"/>
</dbReference>
<reference evidence="10" key="1">
    <citation type="submission" date="2022-02" db="EMBL/GenBank/DDBJ databases">
        <authorList>
            <person name="Henning P.M."/>
            <person name="McCubbin A.G."/>
            <person name="Shore J.S."/>
        </authorList>
    </citation>
    <scope>NUCLEOTIDE SEQUENCE</scope>
    <source>
        <strain evidence="10">F60SS</strain>
        <tissue evidence="10">Leaves</tissue>
    </source>
</reference>
<dbReference type="InterPro" id="IPR011011">
    <property type="entry name" value="Znf_FYVE_PHD"/>
</dbReference>
<dbReference type="Pfam" id="PF22970">
    <property type="entry name" value="DUF7028"/>
    <property type="match status" value="1"/>
</dbReference>
<keyword evidence="11" id="KW-1185">Reference proteome</keyword>
<evidence type="ECO:0000259" key="8">
    <source>
        <dbReference type="PROSITE" id="PS50016"/>
    </source>
</evidence>
<dbReference type="InterPro" id="IPR016181">
    <property type="entry name" value="Acyl_CoA_acyltransferase"/>
</dbReference>
<feature type="compositionally biased region" description="Basic residues" evidence="7">
    <location>
        <begin position="608"/>
        <end position="617"/>
    </location>
</feature>
<dbReference type="SUPFAM" id="SSF55729">
    <property type="entry name" value="Acyl-CoA N-acyltransferases (Nat)"/>
    <property type="match status" value="1"/>
</dbReference>
<feature type="domain" description="PHD-type" evidence="8">
    <location>
        <begin position="751"/>
        <end position="796"/>
    </location>
</feature>
<evidence type="ECO:0000256" key="1">
    <source>
        <dbReference type="ARBA" id="ARBA00004123"/>
    </source>
</evidence>
<dbReference type="GO" id="GO:0005634">
    <property type="term" value="C:nucleus"/>
    <property type="evidence" value="ECO:0007669"/>
    <property type="project" value="UniProtKB-SubCell"/>
</dbReference>
<dbReference type="InterPro" id="IPR019787">
    <property type="entry name" value="Znf_PHD-finger"/>
</dbReference>
<dbReference type="GO" id="GO:0008270">
    <property type="term" value="F:zinc ion binding"/>
    <property type="evidence" value="ECO:0007669"/>
    <property type="project" value="UniProtKB-KW"/>
</dbReference>
<dbReference type="Pfam" id="PF00628">
    <property type="entry name" value="PHD"/>
    <property type="match status" value="1"/>
</dbReference>
<feature type="region of interest" description="Disordered" evidence="7">
    <location>
        <begin position="25"/>
        <end position="70"/>
    </location>
</feature>
<feature type="compositionally biased region" description="Basic and acidic residues" evidence="7">
    <location>
        <begin position="414"/>
        <end position="426"/>
    </location>
</feature>
<evidence type="ECO:0000256" key="2">
    <source>
        <dbReference type="ARBA" id="ARBA00022723"/>
    </source>
</evidence>
<keyword evidence="4" id="KW-0862">Zinc</keyword>
<evidence type="ECO:0000313" key="11">
    <source>
        <dbReference type="Proteomes" id="UP001141552"/>
    </source>
</evidence>
<evidence type="ECO:0000256" key="6">
    <source>
        <dbReference type="PROSITE-ProRule" id="PRU00146"/>
    </source>
</evidence>
<feature type="region of interest" description="Disordered" evidence="7">
    <location>
        <begin position="515"/>
        <end position="618"/>
    </location>
</feature>
<dbReference type="PANTHER" id="PTHR46508">
    <property type="entry name" value="PHD FINGER FAMILY PROTEIN"/>
    <property type="match status" value="1"/>
</dbReference>
<evidence type="ECO:0000256" key="5">
    <source>
        <dbReference type="ARBA" id="ARBA00023242"/>
    </source>
</evidence>
<feature type="compositionally biased region" description="Acidic residues" evidence="7">
    <location>
        <begin position="153"/>
        <end position="172"/>
    </location>
</feature>
<evidence type="ECO:0000313" key="10">
    <source>
        <dbReference type="EMBL" id="KAJ4834371.1"/>
    </source>
</evidence>
<accession>A0A9Q0FMY1</accession>
<dbReference type="InterPro" id="IPR013083">
    <property type="entry name" value="Znf_RING/FYVE/PHD"/>
</dbReference>
<evidence type="ECO:0000256" key="7">
    <source>
        <dbReference type="SAM" id="MobiDB-lite"/>
    </source>
</evidence>
<keyword evidence="5" id="KW-0539">Nucleus</keyword>
<dbReference type="Gene3D" id="3.30.40.10">
    <property type="entry name" value="Zinc/RING finger domain, C3HC4 (zinc finger)"/>
    <property type="match status" value="1"/>
</dbReference>
<dbReference type="OrthoDB" id="429143at2759"/>
<sequence length="1072" mass="119731">MEGGRRSGEPAGFVVKNKSSKGCLIVKKKGGDGVGSSGSRKGFDPKHEKKRLRMNFSDSGSSDELLMQPRRRVVPETLRVCNGVGGYEKGIAEDSDVRRKRSREGEIRRNEVGLIGRNGEDLVERKRNKLGVFEFDEYEGNDVGRMRRRHLEDEDDDDDDEDEDEDADAEDGMDGRRYFGSMMAGRSGIPREYESGSSRHAVPDGRKSSYYERASGLGRGGHSGRDVARSSMPFWRDKYDSDQPIRVQGKNGVLKVMVNKKKKVGGSFNTYDRLEAKDRKGFRADDSVKNNVMARPPFYSDSKSSEKPGSFSRQGKSPMDMLKPLPLKNGKVSDRDSENSDTLLKLGPKNVEAHKSVKTPLPTKRSKDQDMDSDDSDTSLKLGLKNADPRKPMKGASSGGEKTPSIQLASGRSSEGKVKRGTGTEKQKLREKIREMLLNAGWTIDYRPRRNRDYLDAVYINPSGTAYWSIIKAYDALLKQLNDDEDDVKSGGEGSPFMPLSDEVLSQLTRKTRKKIEKEMKKKQRDANESEKVREATVRKAFQIREDLESRDSGSHEEKLSSFIKQGSKSLKGRMNGNGSVSGSSKGQSSTQRLDDSNERPPSGSGSHHGRKSKKLGRCTLLIRNSNTGLNSENDGFVPYAGKRTLLSWLIDCGAVQLSQKVRYMNRRRTKVMLEGWVTREGIHCGCCSKILTVSKFEIHAGSKLRQPFQNIYLDSGVSLLDCQIEAWSRQESDERIGFHSIDTDGDDPNDDTCGLCGDGGDLICCDGCPSTYHQSCLDIEMLPPGDWHCPNCTCKFCGLAGGGSCEEDDSNVSMLPTCSLCAKKYHKSCTEDMETLNIDANNSVPCFCGNKCRELFEQLHRYLGVKHEMDSGFTWSFIHRLDDDSETSLLGITQRAESNSKLAVALSVMDECFLPIVDRRSGINLLHGVLYNCGSNFNRLNFCGFYTVILERGDEIISAASIRFHGTQFAEMPFIGTRHMYRRQGMCRRLFQAIESALSSMKVEKLIIPAISELTHTWTNVFGFTPLDERLKQKLKSMNMLVFPGIDMLQKQLVEHENVNRSKTAASTGFS</sequence>
<proteinExistence type="predicted"/>
<reference evidence="10" key="2">
    <citation type="journal article" date="2023" name="Plants (Basel)">
        <title>Annotation of the Turnera subulata (Passifloraceae) Draft Genome Reveals the S-Locus Evolved after the Divergence of Turneroideae from Passifloroideae in a Stepwise Manner.</title>
        <authorList>
            <person name="Henning P.M."/>
            <person name="Roalson E.H."/>
            <person name="Mir W."/>
            <person name="McCubbin A.G."/>
            <person name="Shore J.S."/>
        </authorList>
    </citation>
    <scope>NUCLEOTIDE SEQUENCE</scope>
    <source>
        <strain evidence="10">F60SS</strain>
    </source>
</reference>
<comment type="subcellular location">
    <subcellularLocation>
        <location evidence="1">Nucleus</location>
    </subcellularLocation>
</comment>
<dbReference type="PROSITE" id="PS50016">
    <property type="entry name" value="ZF_PHD_2"/>
    <property type="match status" value="1"/>
</dbReference>
<name>A0A9Q0FMY1_9ROSI</name>
<evidence type="ECO:0000256" key="4">
    <source>
        <dbReference type="ARBA" id="ARBA00022833"/>
    </source>
</evidence>
<dbReference type="AlphaFoldDB" id="A0A9Q0FMY1"/>
<dbReference type="CDD" id="cd04301">
    <property type="entry name" value="NAT_SF"/>
    <property type="match status" value="1"/>
</dbReference>
<keyword evidence="3 6" id="KW-0863">Zinc-finger</keyword>
<comment type="caution">
    <text evidence="10">The sequence shown here is derived from an EMBL/GenBank/DDBJ whole genome shotgun (WGS) entry which is preliminary data.</text>
</comment>
<dbReference type="InterPro" id="IPR000182">
    <property type="entry name" value="GNAT_dom"/>
</dbReference>
<feature type="compositionally biased region" description="Basic and acidic residues" evidence="7">
    <location>
        <begin position="272"/>
        <end position="288"/>
    </location>
</feature>
<dbReference type="PROSITE" id="PS01359">
    <property type="entry name" value="ZF_PHD_1"/>
    <property type="match status" value="1"/>
</dbReference>
<dbReference type="InterPro" id="IPR056511">
    <property type="entry name" value="IDM1_C"/>
</dbReference>
<dbReference type="CDD" id="cd15532">
    <property type="entry name" value="PHD2_CHD_II"/>
    <property type="match status" value="1"/>
</dbReference>
<dbReference type="PANTHER" id="PTHR46508:SF3">
    <property type="entry name" value="ACYL-COA N-ACYLTRANSFERASE WITH RING_FYVE_PHD-TYPE ZINC FINGER PROTEIN"/>
    <property type="match status" value="1"/>
</dbReference>
<feature type="domain" description="N-acetyltransferase" evidence="9">
    <location>
        <begin position="893"/>
        <end position="1046"/>
    </location>
</feature>
<dbReference type="Pfam" id="PF16135">
    <property type="entry name" value="TDBD"/>
    <property type="match status" value="1"/>
</dbReference>
<feature type="compositionally biased region" description="Basic and acidic residues" evidence="7">
    <location>
        <begin position="516"/>
        <end position="560"/>
    </location>
</feature>
<feature type="region of interest" description="Disordered" evidence="7">
    <location>
        <begin position="267"/>
        <end position="426"/>
    </location>
</feature>
<evidence type="ECO:0000256" key="3">
    <source>
        <dbReference type="ARBA" id="ARBA00022771"/>
    </source>
</evidence>
<feature type="region of interest" description="Disordered" evidence="7">
    <location>
        <begin position="143"/>
        <end position="229"/>
    </location>
</feature>
<feature type="compositionally biased region" description="Low complexity" evidence="7">
    <location>
        <begin position="577"/>
        <end position="590"/>
    </location>
</feature>
<dbReference type="SUPFAM" id="SSF57903">
    <property type="entry name" value="FYVE/PHD zinc finger"/>
    <property type="match status" value="1"/>
</dbReference>
<organism evidence="10 11">
    <name type="scientific">Turnera subulata</name>
    <dbReference type="NCBI Taxonomy" id="218843"/>
    <lineage>
        <taxon>Eukaryota</taxon>
        <taxon>Viridiplantae</taxon>
        <taxon>Streptophyta</taxon>
        <taxon>Embryophyta</taxon>
        <taxon>Tracheophyta</taxon>
        <taxon>Spermatophyta</taxon>
        <taxon>Magnoliopsida</taxon>
        <taxon>eudicotyledons</taxon>
        <taxon>Gunneridae</taxon>
        <taxon>Pentapetalae</taxon>
        <taxon>rosids</taxon>
        <taxon>fabids</taxon>
        <taxon>Malpighiales</taxon>
        <taxon>Passifloraceae</taxon>
        <taxon>Turnera</taxon>
    </lineage>
</organism>
<dbReference type="EMBL" id="JAKUCV010004715">
    <property type="protein sequence ID" value="KAJ4834371.1"/>
    <property type="molecule type" value="Genomic_DNA"/>
</dbReference>
<evidence type="ECO:0008006" key="12">
    <source>
        <dbReference type="Google" id="ProtNLM"/>
    </source>
</evidence>
<feature type="compositionally biased region" description="Polar residues" evidence="7">
    <location>
        <begin position="404"/>
        <end position="413"/>
    </location>
</feature>
<keyword evidence="2" id="KW-0479">Metal-binding</keyword>
<gene>
    <name evidence="10" type="ORF">Tsubulata_040010</name>
</gene>
<dbReference type="Pfam" id="PF23209">
    <property type="entry name" value="IDM1_C"/>
    <property type="match status" value="1"/>
</dbReference>
<feature type="compositionally biased region" description="Basic and acidic residues" evidence="7">
    <location>
        <begin position="201"/>
        <end position="210"/>
    </location>
</feature>
<dbReference type="SMART" id="SM00249">
    <property type="entry name" value="PHD"/>
    <property type="match status" value="1"/>
</dbReference>
<dbReference type="InterPro" id="IPR019786">
    <property type="entry name" value="Zinc_finger_PHD-type_CS"/>
</dbReference>
<dbReference type="GO" id="GO:0016747">
    <property type="term" value="F:acyltransferase activity, transferring groups other than amino-acyl groups"/>
    <property type="evidence" value="ECO:0007669"/>
    <property type="project" value="InterPro"/>
</dbReference>
<dbReference type="InterPro" id="IPR001965">
    <property type="entry name" value="Znf_PHD"/>
</dbReference>
<dbReference type="Proteomes" id="UP001141552">
    <property type="component" value="Unassembled WGS sequence"/>
</dbReference>
<evidence type="ECO:0000259" key="9">
    <source>
        <dbReference type="PROSITE" id="PS51186"/>
    </source>
</evidence>
<protein>
    <recommendedName>
        <fullName evidence="12">PHD-type domain-containing protein</fullName>
    </recommendedName>
</protein>